<evidence type="ECO:0000313" key="3">
    <source>
        <dbReference type="Proteomes" id="UP000028006"/>
    </source>
</evidence>
<dbReference type="AlphaFoldDB" id="A0A081NB90"/>
<proteinExistence type="predicted"/>
<gene>
    <name evidence="2" type="ORF">GZ77_03865</name>
</gene>
<name>A0A081NB90_9GAMM</name>
<evidence type="ECO:0000313" key="2">
    <source>
        <dbReference type="EMBL" id="KEQ15713.1"/>
    </source>
</evidence>
<sequence length="216" mass="24620">MTLFEQLDVLTMPPHRQRKLVKRMATEVRNRGRQNIRQQKTVSGSPMKARKNTRNRRKMLRNMGKQMAVFPRGKAQADVTWKNTLTGRIAYQQQHGVPETMTASKMKRIHGQPNYNAPASRDMARALLAEGYRQPVKGKNGRTRLKRASQKQIMKTMTIGQAGLVLKALRDSQKKQRWTIRTPARPFLGASPDNVDQMLHQLAKESLAGLRAKGAR</sequence>
<dbReference type="EMBL" id="JOKG01000001">
    <property type="protein sequence ID" value="KEQ15713.1"/>
    <property type="molecule type" value="Genomic_DNA"/>
</dbReference>
<feature type="compositionally biased region" description="Polar residues" evidence="1">
    <location>
        <begin position="33"/>
        <end position="44"/>
    </location>
</feature>
<keyword evidence="3" id="KW-1185">Reference proteome</keyword>
<evidence type="ECO:0008006" key="4">
    <source>
        <dbReference type="Google" id="ProtNLM"/>
    </source>
</evidence>
<dbReference type="eggNOG" id="ENOG5032RJF">
    <property type="taxonomic scope" value="Bacteria"/>
</dbReference>
<accession>A0A081NB90</accession>
<dbReference type="Proteomes" id="UP000028006">
    <property type="component" value="Unassembled WGS sequence"/>
</dbReference>
<comment type="caution">
    <text evidence="2">The sequence shown here is derived from an EMBL/GenBank/DDBJ whole genome shotgun (WGS) entry which is preliminary data.</text>
</comment>
<evidence type="ECO:0000256" key="1">
    <source>
        <dbReference type="SAM" id="MobiDB-lite"/>
    </source>
</evidence>
<reference evidence="2 3" key="1">
    <citation type="submission" date="2014-06" db="EMBL/GenBank/DDBJ databases">
        <title>Whole Genome Sequences of Three Symbiotic Endozoicomonas Bacteria.</title>
        <authorList>
            <person name="Neave M.J."/>
            <person name="Apprill A."/>
            <person name="Voolstra C.R."/>
        </authorList>
    </citation>
    <scope>NUCLEOTIDE SEQUENCE [LARGE SCALE GENOMIC DNA]</scope>
    <source>
        <strain evidence="2 3">LMG 24815</strain>
    </source>
</reference>
<feature type="region of interest" description="Disordered" evidence="1">
    <location>
        <begin position="28"/>
        <end position="54"/>
    </location>
</feature>
<organism evidence="2 3">
    <name type="scientific">Endozoicomonas montiporae</name>
    <dbReference type="NCBI Taxonomy" id="1027273"/>
    <lineage>
        <taxon>Bacteria</taxon>
        <taxon>Pseudomonadati</taxon>
        <taxon>Pseudomonadota</taxon>
        <taxon>Gammaproteobacteria</taxon>
        <taxon>Oceanospirillales</taxon>
        <taxon>Endozoicomonadaceae</taxon>
        <taxon>Endozoicomonas</taxon>
    </lineage>
</organism>
<protein>
    <recommendedName>
        <fullName evidence="4">Virion morphogenesis protein</fullName>
    </recommendedName>
</protein>